<feature type="transmembrane region" description="Helical" evidence="1">
    <location>
        <begin position="73"/>
        <end position="92"/>
    </location>
</feature>
<keyword evidence="1" id="KW-1133">Transmembrane helix</keyword>
<dbReference type="RefSeq" id="WP_215915551.1">
    <property type="nucleotide sequence ID" value="NZ_JAHKNI010000001.1"/>
</dbReference>
<evidence type="ECO:0008006" key="4">
    <source>
        <dbReference type="Google" id="ProtNLM"/>
    </source>
</evidence>
<dbReference type="Proteomes" id="UP000733379">
    <property type="component" value="Unassembled WGS sequence"/>
</dbReference>
<organism evidence="2 3">
    <name type="scientific">Nocardia albiluteola</name>
    <dbReference type="NCBI Taxonomy" id="2842303"/>
    <lineage>
        <taxon>Bacteria</taxon>
        <taxon>Bacillati</taxon>
        <taxon>Actinomycetota</taxon>
        <taxon>Actinomycetes</taxon>
        <taxon>Mycobacteriales</taxon>
        <taxon>Nocardiaceae</taxon>
        <taxon>Nocardia</taxon>
    </lineage>
</organism>
<dbReference type="EMBL" id="JAHKNI010000001">
    <property type="protein sequence ID" value="MBU3060736.1"/>
    <property type="molecule type" value="Genomic_DNA"/>
</dbReference>
<evidence type="ECO:0000313" key="2">
    <source>
        <dbReference type="EMBL" id="MBU3060736.1"/>
    </source>
</evidence>
<feature type="transmembrane region" description="Helical" evidence="1">
    <location>
        <begin position="7"/>
        <end position="25"/>
    </location>
</feature>
<reference evidence="2 3" key="1">
    <citation type="submission" date="2021-06" db="EMBL/GenBank/DDBJ databases">
        <title>Actinomycetes sequencing.</title>
        <authorList>
            <person name="Shan Q."/>
        </authorList>
    </citation>
    <scope>NUCLEOTIDE SEQUENCE [LARGE SCALE GENOMIC DNA]</scope>
    <source>
        <strain evidence="2 3">NEAU-G5</strain>
    </source>
</reference>
<accession>A0ABS6AT63</accession>
<comment type="caution">
    <text evidence="2">The sequence shown here is derived from an EMBL/GenBank/DDBJ whole genome shotgun (WGS) entry which is preliminary data.</text>
</comment>
<keyword evidence="1" id="KW-0812">Transmembrane</keyword>
<proteinExistence type="predicted"/>
<feature type="transmembrane region" description="Helical" evidence="1">
    <location>
        <begin position="107"/>
        <end position="127"/>
    </location>
</feature>
<name>A0ABS6AT63_9NOCA</name>
<keyword evidence="3" id="KW-1185">Reference proteome</keyword>
<gene>
    <name evidence="2" type="ORF">KO481_04260</name>
</gene>
<sequence>MIATIRVLLGLAGVWLAYYGISLFLPFPPADLWSVVIWFAGGIVLHDFVFAPLCVAVGLGARRLLPRSWWAPLAYGSALTVVLGALAVPVLVPHNTFGNSTVVDRNYPLGLGIALAIVWIAVALSIIRITRRRRMVAPAPHG</sequence>
<evidence type="ECO:0000313" key="3">
    <source>
        <dbReference type="Proteomes" id="UP000733379"/>
    </source>
</evidence>
<evidence type="ECO:0000256" key="1">
    <source>
        <dbReference type="SAM" id="Phobius"/>
    </source>
</evidence>
<feature type="transmembrane region" description="Helical" evidence="1">
    <location>
        <begin position="37"/>
        <end position="61"/>
    </location>
</feature>
<protein>
    <recommendedName>
        <fullName evidence="4">Lipoprotein</fullName>
    </recommendedName>
</protein>
<keyword evidence="1" id="KW-0472">Membrane</keyword>